<dbReference type="PANTHER" id="PTHR48077:SF11">
    <property type="entry name" value="TRYPTOPHAN SYNTHASE"/>
    <property type="match status" value="1"/>
</dbReference>
<comment type="cofactor">
    <cofactor evidence="1 10">
        <name>pyridoxal 5'-phosphate</name>
        <dbReference type="ChEBI" id="CHEBI:597326"/>
    </cofactor>
</comment>
<evidence type="ECO:0000256" key="4">
    <source>
        <dbReference type="ARBA" id="ARBA00022605"/>
    </source>
</evidence>
<dbReference type="EMBL" id="JAGKQH010000001">
    <property type="protein sequence ID" value="KAG6607810.1"/>
    <property type="molecule type" value="Genomic_DNA"/>
</dbReference>
<keyword evidence="5 10" id="KW-0822">Tryptophan biosynthesis</keyword>
<sequence length="446" mass="48496">MVASVELSCKILTIPSSSSHSNSKISSSFSRFPVHSRRFLPNSSPVFRSCAVTCTLTRETSLAMEDNKTQNLGQRPDSFGRFGRFGGKYVPETLMHALSELETAFHSLSGDQEFQKELDGILRDYVGRERALYTLQRGAHKINNAVAQALLAKRLGKKRIIAETGAGQHGVATATVCARFGLECIIYMGAQDMERQALNVFRMRLLGAEVRPVHSGTATLKDATSEAIRDWVTNVETTHYILGSVAGPHPYPMMVRDFHAVIGKETRKQALEKWGGKPDVLVACVGGGSNAMGLFHEFVNDEDVRLVGVEAAGFGVDSGKHAATLTKGEIGVLHGAMSYLLQDDDGQIIEPHSISAGLDYPGVGPEHSYLKDAGRAEYYSVTDDEALEAFKRLSRLEGIIPALETSHALAYLEKLCPTLADGTKVVLNCSGRGDKDVHTAIKYLQV</sequence>
<evidence type="ECO:0000256" key="6">
    <source>
        <dbReference type="ARBA" id="ARBA00022898"/>
    </source>
</evidence>
<dbReference type="FunFam" id="3.40.50.1100:FF:000004">
    <property type="entry name" value="Tryptophan synthase beta chain"/>
    <property type="match status" value="1"/>
</dbReference>
<dbReference type="HAMAP" id="MF_00133">
    <property type="entry name" value="Trp_synth_beta"/>
    <property type="match status" value="1"/>
</dbReference>
<dbReference type="FunFam" id="3.40.50.1100:FF:000001">
    <property type="entry name" value="Tryptophan synthase beta chain"/>
    <property type="match status" value="1"/>
</dbReference>
<evidence type="ECO:0000256" key="7">
    <source>
        <dbReference type="ARBA" id="ARBA00023141"/>
    </source>
</evidence>
<evidence type="ECO:0000259" key="11">
    <source>
        <dbReference type="Pfam" id="PF00291"/>
    </source>
</evidence>
<evidence type="ECO:0000256" key="10">
    <source>
        <dbReference type="RuleBase" id="RU003663"/>
    </source>
</evidence>
<dbReference type="PANTHER" id="PTHR48077">
    <property type="entry name" value="TRYPTOPHAN SYNTHASE-RELATED"/>
    <property type="match status" value="1"/>
</dbReference>
<evidence type="ECO:0000256" key="5">
    <source>
        <dbReference type="ARBA" id="ARBA00022822"/>
    </source>
</evidence>
<feature type="non-terminal residue" evidence="12">
    <location>
        <position position="1"/>
    </location>
</feature>
<comment type="pathway">
    <text evidence="2 10">Amino-acid biosynthesis; L-tryptophan biosynthesis; L-tryptophan from chorismate: step 5/5.</text>
</comment>
<feature type="domain" description="Tryptophan synthase beta chain-like PALP" evidence="11">
    <location>
        <begin position="138"/>
        <end position="431"/>
    </location>
</feature>
<evidence type="ECO:0000313" key="13">
    <source>
        <dbReference type="Proteomes" id="UP000685013"/>
    </source>
</evidence>
<accession>A0AAV6P589</accession>
<keyword evidence="13" id="KW-1185">Reference proteome</keyword>
<evidence type="ECO:0000256" key="3">
    <source>
        <dbReference type="ARBA" id="ARBA00012043"/>
    </source>
</evidence>
<evidence type="ECO:0000256" key="9">
    <source>
        <dbReference type="ARBA" id="ARBA00049047"/>
    </source>
</evidence>
<dbReference type="PIRSF" id="PIRSF001413">
    <property type="entry name" value="Trp_syn_beta"/>
    <property type="match status" value="1"/>
</dbReference>
<proteinExistence type="inferred from homology"/>
<protein>
    <recommendedName>
        <fullName evidence="3 10">Tryptophan synthase</fullName>
        <ecNumber evidence="3 10">4.2.1.20</ecNumber>
    </recommendedName>
</protein>
<keyword evidence="7 10" id="KW-0057">Aromatic amino acid biosynthesis</keyword>
<dbReference type="GO" id="GO:0004834">
    <property type="term" value="F:tryptophan synthase activity"/>
    <property type="evidence" value="ECO:0007669"/>
    <property type="project" value="UniProtKB-EC"/>
</dbReference>
<gene>
    <name evidence="12" type="primary">TSB</name>
    <name evidence="12" type="ORF">SDJN03_01152</name>
</gene>
<comment type="catalytic activity">
    <reaction evidence="9 10">
        <text>(1S,2R)-1-C-(indol-3-yl)glycerol 3-phosphate + L-serine = D-glyceraldehyde 3-phosphate + L-tryptophan + H2O</text>
        <dbReference type="Rhea" id="RHEA:10532"/>
        <dbReference type="ChEBI" id="CHEBI:15377"/>
        <dbReference type="ChEBI" id="CHEBI:33384"/>
        <dbReference type="ChEBI" id="CHEBI:57912"/>
        <dbReference type="ChEBI" id="CHEBI:58866"/>
        <dbReference type="ChEBI" id="CHEBI:59776"/>
        <dbReference type="EC" id="4.2.1.20"/>
    </reaction>
</comment>
<dbReference type="InterPro" id="IPR001926">
    <property type="entry name" value="TrpB-like_PALP"/>
</dbReference>
<evidence type="ECO:0000256" key="8">
    <source>
        <dbReference type="ARBA" id="ARBA00023239"/>
    </source>
</evidence>
<dbReference type="NCBIfam" id="TIGR00263">
    <property type="entry name" value="trpB"/>
    <property type="match status" value="1"/>
</dbReference>
<dbReference type="InterPro" id="IPR023026">
    <property type="entry name" value="Trp_synth_beta/beta-like"/>
</dbReference>
<dbReference type="AlphaFoldDB" id="A0AAV6P589"/>
<dbReference type="Pfam" id="PF00291">
    <property type="entry name" value="PALP"/>
    <property type="match status" value="1"/>
</dbReference>
<name>A0AAV6P589_9ROSI</name>
<dbReference type="EC" id="4.2.1.20" evidence="3 10"/>
<keyword evidence="6 10" id="KW-0663">Pyridoxal phosphate</keyword>
<evidence type="ECO:0000256" key="1">
    <source>
        <dbReference type="ARBA" id="ARBA00001933"/>
    </source>
</evidence>
<keyword evidence="8 10" id="KW-0456">Lyase</keyword>
<reference evidence="12 13" key="1">
    <citation type="journal article" date="2021" name="Hortic Res">
        <title>The domestication of Cucurbita argyrosperma as revealed by the genome of its wild relative.</title>
        <authorList>
            <person name="Barrera-Redondo J."/>
            <person name="Sanchez-de la Vega G."/>
            <person name="Aguirre-Liguori J.A."/>
            <person name="Castellanos-Morales G."/>
            <person name="Gutierrez-Guerrero Y.T."/>
            <person name="Aguirre-Dugua X."/>
            <person name="Aguirre-Planter E."/>
            <person name="Tenaillon M.I."/>
            <person name="Lira-Saade R."/>
            <person name="Eguiarte L.E."/>
        </authorList>
    </citation>
    <scope>NUCLEOTIDE SEQUENCE [LARGE SCALE GENOMIC DNA]</scope>
    <source>
        <strain evidence="12">JBR-2021</strain>
    </source>
</reference>
<organism evidence="12 13">
    <name type="scientific">Cucurbita argyrosperma subsp. sororia</name>
    <dbReference type="NCBI Taxonomy" id="37648"/>
    <lineage>
        <taxon>Eukaryota</taxon>
        <taxon>Viridiplantae</taxon>
        <taxon>Streptophyta</taxon>
        <taxon>Embryophyta</taxon>
        <taxon>Tracheophyta</taxon>
        <taxon>Spermatophyta</taxon>
        <taxon>Magnoliopsida</taxon>
        <taxon>eudicotyledons</taxon>
        <taxon>Gunneridae</taxon>
        <taxon>Pentapetalae</taxon>
        <taxon>rosids</taxon>
        <taxon>fabids</taxon>
        <taxon>Cucurbitales</taxon>
        <taxon>Cucurbitaceae</taxon>
        <taxon>Cucurbiteae</taxon>
        <taxon>Cucurbita</taxon>
    </lineage>
</organism>
<evidence type="ECO:0000313" key="12">
    <source>
        <dbReference type="EMBL" id="KAG6607810.1"/>
    </source>
</evidence>
<keyword evidence="4 10" id="KW-0028">Amino-acid biosynthesis</keyword>
<dbReference type="CDD" id="cd06446">
    <property type="entry name" value="Trp-synth_B"/>
    <property type="match status" value="1"/>
</dbReference>
<dbReference type="Proteomes" id="UP000685013">
    <property type="component" value="Chromosome 1"/>
</dbReference>
<comment type="caution">
    <text evidence="12">The sequence shown here is derived from an EMBL/GenBank/DDBJ whole genome shotgun (WGS) entry which is preliminary data.</text>
</comment>
<dbReference type="InterPro" id="IPR006654">
    <property type="entry name" value="Trp_synth_beta"/>
</dbReference>
<evidence type="ECO:0000256" key="2">
    <source>
        <dbReference type="ARBA" id="ARBA00004733"/>
    </source>
</evidence>
<dbReference type="GO" id="GO:0005737">
    <property type="term" value="C:cytoplasm"/>
    <property type="evidence" value="ECO:0007669"/>
    <property type="project" value="TreeGrafter"/>
</dbReference>